<accession>A0A3S2UAX2</accession>
<proteinExistence type="predicted"/>
<organism evidence="1 2">
    <name type="scientific">Oryzias javanicus</name>
    <name type="common">Javanese ricefish</name>
    <name type="synonym">Aplocheilus javanicus</name>
    <dbReference type="NCBI Taxonomy" id="123683"/>
    <lineage>
        <taxon>Eukaryota</taxon>
        <taxon>Metazoa</taxon>
        <taxon>Chordata</taxon>
        <taxon>Craniata</taxon>
        <taxon>Vertebrata</taxon>
        <taxon>Euteleostomi</taxon>
        <taxon>Actinopterygii</taxon>
        <taxon>Neopterygii</taxon>
        <taxon>Teleostei</taxon>
        <taxon>Neoteleostei</taxon>
        <taxon>Acanthomorphata</taxon>
        <taxon>Ovalentaria</taxon>
        <taxon>Atherinomorphae</taxon>
        <taxon>Beloniformes</taxon>
        <taxon>Adrianichthyidae</taxon>
        <taxon>Oryziinae</taxon>
        <taxon>Oryzias</taxon>
    </lineage>
</organism>
<dbReference type="Proteomes" id="UP000283210">
    <property type="component" value="Chromosome 11"/>
</dbReference>
<evidence type="ECO:0000313" key="2">
    <source>
        <dbReference type="Proteomes" id="UP000283210"/>
    </source>
</evidence>
<name>A0A3S2UAX2_ORYJA</name>
<evidence type="ECO:0000313" key="1">
    <source>
        <dbReference type="EMBL" id="RVE66896.1"/>
    </source>
</evidence>
<protein>
    <submittedName>
        <fullName evidence="1">Uncharacterized protein</fullName>
    </submittedName>
</protein>
<reference evidence="1 2" key="2">
    <citation type="submission" date="2019-01" db="EMBL/GenBank/DDBJ databases">
        <title>A chromosome length genome reference of the Java medaka (oryzias javanicus).</title>
        <authorList>
            <person name="Herpin A."/>
            <person name="Takehana Y."/>
            <person name="Naruse K."/>
            <person name="Ansai S."/>
            <person name="Kawaguchi M."/>
        </authorList>
    </citation>
    <scope>NUCLEOTIDE SEQUENCE [LARGE SCALE GENOMIC DNA]</scope>
    <source>
        <strain evidence="1">RS831</strain>
        <tissue evidence="1">Whole body</tissue>
    </source>
</reference>
<sequence>MHRCRQSYPGTGSLHGLPLGSTASAAVDGIPSRTLLQCDWVEVEPAAVFLWSCFVYQYWPQMLHGSST</sequence>
<gene>
    <name evidence="1" type="ORF">OJAV_G00112070</name>
</gene>
<reference evidence="1 2" key="1">
    <citation type="submission" date="2018-11" db="EMBL/GenBank/DDBJ databases">
        <authorList>
            <person name="Lopez-Roques C."/>
            <person name="Donnadieu C."/>
            <person name="Bouchez O."/>
            <person name="Klopp C."/>
            <person name="Cabau C."/>
            <person name="Zahm M."/>
        </authorList>
    </citation>
    <scope>NUCLEOTIDE SEQUENCE [LARGE SCALE GENOMIC DNA]</scope>
    <source>
        <strain evidence="1">RS831</strain>
        <tissue evidence="1">Whole body</tissue>
    </source>
</reference>
<dbReference type="EMBL" id="CM012447">
    <property type="protein sequence ID" value="RVE66896.1"/>
    <property type="molecule type" value="Genomic_DNA"/>
</dbReference>
<dbReference type="AlphaFoldDB" id="A0A3S2UAX2"/>
<keyword evidence="2" id="KW-1185">Reference proteome</keyword>